<evidence type="ECO:0000259" key="15">
    <source>
        <dbReference type="PROSITE" id="PS50263"/>
    </source>
</evidence>
<dbReference type="InterPro" id="IPR036526">
    <property type="entry name" value="C-N_Hydrolase_sf"/>
</dbReference>
<comment type="function">
    <text evidence="8">Cleaves A-5'-PPP-5'A to yield AMP and ADP.</text>
</comment>
<dbReference type="InterPro" id="IPR045254">
    <property type="entry name" value="Nit1/2_C-N_Hydrolase"/>
</dbReference>
<dbReference type="SUPFAM" id="SSF56317">
    <property type="entry name" value="Carbon-nitrogen hydrolase"/>
    <property type="match status" value="1"/>
</dbReference>
<evidence type="ECO:0000256" key="3">
    <source>
        <dbReference type="ARBA" id="ARBA00012377"/>
    </source>
</evidence>
<dbReference type="InterPro" id="IPR039383">
    <property type="entry name" value="FHIT"/>
</dbReference>
<keyword evidence="5" id="KW-0378">Hydrolase</keyword>
<feature type="binding site" evidence="12">
    <location>
        <position position="397"/>
    </location>
    <ligand>
        <name>substrate</name>
    </ligand>
</feature>
<organism evidence="17">
    <name type="scientific">Strongyloides stercoralis</name>
    <name type="common">Threadworm</name>
    <dbReference type="NCBI Taxonomy" id="6248"/>
    <lineage>
        <taxon>Eukaryota</taxon>
        <taxon>Metazoa</taxon>
        <taxon>Ecdysozoa</taxon>
        <taxon>Nematoda</taxon>
        <taxon>Chromadorea</taxon>
        <taxon>Rhabditida</taxon>
        <taxon>Tylenchina</taxon>
        <taxon>Panagrolaimomorpha</taxon>
        <taxon>Strongyloidoidea</taxon>
        <taxon>Strongyloididae</taxon>
        <taxon>Strongyloides</taxon>
    </lineage>
</organism>
<dbReference type="Pfam" id="PF00795">
    <property type="entry name" value="CN_hydrolase"/>
    <property type="match status" value="1"/>
</dbReference>
<dbReference type="GO" id="GO:0016811">
    <property type="term" value="F:hydrolase activity, acting on carbon-nitrogen (but not peptide) bonds, in linear amides"/>
    <property type="evidence" value="ECO:0007669"/>
    <property type="project" value="InterPro"/>
</dbReference>
<evidence type="ECO:0000256" key="1">
    <source>
        <dbReference type="ARBA" id="ARBA00001936"/>
    </source>
</evidence>
<keyword evidence="6" id="KW-0511">Multifunctional enzyme</keyword>
<dbReference type="PANTHER" id="PTHR23088">
    <property type="entry name" value="NITRILASE-RELATED"/>
    <property type="match status" value="1"/>
</dbReference>
<evidence type="ECO:0000256" key="9">
    <source>
        <dbReference type="ARBA" id="ARBA00061127"/>
    </source>
</evidence>
<evidence type="ECO:0000313" key="17">
    <source>
        <dbReference type="WBParaSite" id="SSTP_0000325400.1"/>
    </source>
</evidence>
<feature type="binding site" evidence="12">
    <location>
        <position position="341"/>
    </location>
    <ligand>
        <name>substrate</name>
    </ligand>
</feature>
<evidence type="ECO:0000256" key="13">
    <source>
        <dbReference type="PIRSR" id="PIRSR639383-3"/>
    </source>
</evidence>
<feature type="site" description="Important for induction of apoptosis" evidence="13">
    <location>
        <position position="429"/>
    </location>
</feature>
<dbReference type="STRING" id="6248.A0A0K0E189"/>
<dbReference type="GO" id="GO:0006139">
    <property type="term" value="P:nucleobase-containing compound metabolic process"/>
    <property type="evidence" value="ECO:0007669"/>
    <property type="project" value="TreeGrafter"/>
</dbReference>
<dbReference type="InterPro" id="IPR003010">
    <property type="entry name" value="C-N_Hydrolase"/>
</dbReference>
<proteinExistence type="inferred from homology"/>
<feature type="domain" description="CN hydrolase" evidence="15">
    <location>
        <begin position="30"/>
        <end position="280"/>
    </location>
</feature>
<dbReference type="PROSITE" id="PS51084">
    <property type="entry name" value="HIT_2"/>
    <property type="match status" value="1"/>
</dbReference>
<dbReference type="Pfam" id="PF01230">
    <property type="entry name" value="HIT"/>
    <property type="match status" value="1"/>
</dbReference>
<dbReference type="CDD" id="cd01275">
    <property type="entry name" value="FHIT"/>
    <property type="match status" value="1"/>
</dbReference>
<dbReference type="Gene3D" id="3.30.428.10">
    <property type="entry name" value="HIT-like"/>
    <property type="match status" value="1"/>
</dbReference>
<dbReference type="EC" id="3.6.1.29" evidence="3"/>
<evidence type="ECO:0000256" key="11">
    <source>
        <dbReference type="PIRSR" id="PIRSR639383-1"/>
    </source>
</evidence>
<accession>A0A0K0E189</accession>
<comment type="cofactor">
    <cofactor evidence="1">
        <name>Mn(2+)</name>
        <dbReference type="ChEBI" id="CHEBI:29035"/>
    </cofactor>
</comment>
<dbReference type="CDD" id="cd07572">
    <property type="entry name" value="nit"/>
    <property type="match status" value="1"/>
</dbReference>
<dbReference type="InterPro" id="IPR011146">
    <property type="entry name" value="HIT-like"/>
</dbReference>
<feature type="short sequence motif" description="Histidine triad motif" evidence="14">
    <location>
        <begin position="408"/>
        <end position="412"/>
    </location>
</feature>
<evidence type="ECO:0000256" key="5">
    <source>
        <dbReference type="ARBA" id="ARBA00022801"/>
    </source>
</evidence>
<dbReference type="PANTHER" id="PTHR23088:SF27">
    <property type="entry name" value="DEAMINATED GLUTATHIONE AMIDASE"/>
    <property type="match status" value="1"/>
</dbReference>
<sequence>MSLLSKIIPSLVSSNIVVGRRMTQTSIGSRNLVAVLQLTSNHDMEENFKICKDMITRAKKRGAAMVFLPECFDYVGRDREETINLAIDINGEYIGRFRRIAQENDIWLSLGGFHQIDPKNKVLPYNNHCIIDNEGVTRGEYQKLHLFDLEIPGKVRLLESEFNSPGKNIPSPVDTPIGKVAMNICYDVRFPELGLIHRKNGAEILTYPSAFTVPTGLAHWETLLRARAIETQSYVIAPAQTGSHNPKRSSYGHAMIVDPWGAVIGQASDTVDICYGEINLDYLQKVRQNQPVFEHRRKDIYTLVNNEQQQLSNNEDFMFADIKISKNHVFYRSKYTFAFVNIRPIVKGHVLISPIRYVKRLGDLTDEETCDIFLVTKKIQTTLEKYLNSTACTISCQDGVDAGQSVEHVHIHILPRKKDDFGDTPDAIYNEIHQHDKDGRAGRSDEEMCREADEFRKLFYPS</sequence>
<dbReference type="PROSITE" id="PS50263">
    <property type="entry name" value="CN_HYDROLASE"/>
    <property type="match status" value="1"/>
</dbReference>
<evidence type="ECO:0000256" key="7">
    <source>
        <dbReference type="ARBA" id="ARBA00047780"/>
    </source>
</evidence>
<evidence type="ECO:0000259" key="16">
    <source>
        <dbReference type="PROSITE" id="PS51084"/>
    </source>
</evidence>
<evidence type="ECO:0000256" key="6">
    <source>
        <dbReference type="ARBA" id="ARBA00023268"/>
    </source>
</evidence>
<feature type="domain" description="HIT" evidence="16">
    <location>
        <begin position="317"/>
        <end position="423"/>
    </location>
</feature>
<protein>
    <recommendedName>
        <fullName evidence="10">Nitrilase and fragile histidine triad fusion protein NitFhit</fullName>
        <ecNumber evidence="3">3.6.1.29</ecNumber>
    </recommendedName>
</protein>
<dbReference type="PROSITE" id="PS00892">
    <property type="entry name" value="HIT_1"/>
    <property type="match status" value="1"/>
</dbReference>
<comment type="subunit">
    <text evidence="2">Homotetramer.</text>
</comment>
<dbReference type="FunFam" id="3.60.110.10:FF:000005">
    <property type="entry name" value="nitrilase homolog 1 isoform X1"/>
    <property type="match status" value="1"/>
</dbReference>
<feature type="active site" description="Tele-AMP-histidine intermediate" evidence="11">
    <location>
        <position position="410"/>
    </location>
</feature>
<dbReference type="FunFam" id="3.30.428.10:FF:000011">
    <property type="entry name" value="Fragile histidine triad"/>
    <property type="match status" value="1"/>
</dbReference>
<dbReference type="WBParaSite" id="SSTP_0000325400.1">
    <property type="protein sequence ID" value="SSTP_0000325400.1"/>
    <property type="gene ID" value="SSTP_0000325400"/>
</dbReference>
<evidence type="ECO:0000256" key="8">
    <source>
        <dbReference type="ARBA" id="ARBA00057461"/>
    </source>
</evidence>
<comment type="similarity">
    <text evidence="9">In the N-terminal section; belongs to the UPF0012 family.</text>
</comment>
<dbReference type="InterPro" id="IPR001110">
    <property type="entry name" value="UPF0012_CS"/>
</dbReference>
<feature type="binding site" evidence="12">
    <location>
        <position position="412"/>
    </location>
    <ligand>
        <name>substrate</name>
    </ligand>
</feature>
<evidence type="ECO:0000256" key="2">
    <source>
        <dbReference type="ARBA" id="ARBA00011881"/>
    </source>
</evidence>
<dbReference type="SUPFAM" id="SSF54197">
    <property type="entry name" value="HIT-like"/>
    <property type="match status" value="1"/>
</dbReference>
<evidence type="ECO:0000256" key="4">
    <source>
        <dbReference type="ARBA" id="ARBA00022741"/>
    </source>
</evidence>
<comment type="catalytic activity">
    <reaction evidence="7">
        <text>P(1),P(3)-bis(5'-adenosyl) triphosphate + H2O = AMP + ADP + 2 H(+)</text>
        <dbReference type="Rhea" id="RHEA:13893"/>
        <dbReference type="ChEBI" id="CHEBI:15377"/>
        <dbReference type="ChEBI" id="CHEBI:15378"/>
        <dbReference type="ChEBI" id="CHEBI:58529"/>
        <dbReference type="ChEBI" id="CHEBI:456215"/>
        <dbReference type="ChEBI" id="CHEBI:456216"/>
        <dbReference type="EC" id="3.6.1.29"/>
    </reaction>
</comment>
<dbReference type="AlphaFoldDB" id="A0A0K0E189"/>
<evidence type="ECO:0000256" key="12">
    <source>
        <dbReference type="PIRSR" id="PIRSR639383-2"/>
    </source>
</evidence>
<evidence type="ECO:0000256" key="10">
    <source>
        <dbReference type="ARBA" id="ARBA00069577"/>
    </source>
</evidence>
<keyword evidence="4" id="KW-0547">Nucleotide-binding</keyword>
<evidence type="ECO:0000256" key="14">
    <source>
        <dbReference type="PROSITE-ProRule" id="PRU00464"/>
    </source>
</evidence>
<dbReference type="InterPro" id="IPR019808">
    <property type="entry name" value="Histidine_triad_CS"/>
</dbReference>
<dbReference type="InterPro" id="IPR036265">
    <property type="entry name" value="HIT-like_sf"/>
</dbReference>
<name>A0A0K0E189_STRER</name>
<reference evidence="17" key="1">
    <citation type="submission" date="2015-08" db="UniProtKB">
        <authorList>
            <consortium name="WormBaseParasite"/>
        </authorList>
    </citation>
    <scope>IDENTIFICATION</scope>
</reference>
<dbReference type="Gene3D" id="3.60.110.10">
    <property type="entry name" value="Carbon-nitrogen hydrolase"/>
    <property type="match status" value="1"/>
</dbReference>
<dbReference type="PROSITE" id="PS01227">
    <property type="entry name" value="UPF0012"/>
    <property type="match status" value="1"/>
</dbReference>
<feature type="binding site" evidence="12">
    <location>
        <begin position="403"/>
        <end position="406"/>
    </location>
    <ligand>
        <name>substrate</name>
    </ligand>
</feature>
<dbReference type="GO" id="GO:0047710">
    <property type="term" value="F:bis(5'-adenosyl)-triphosphatase activity"/>
    <property type="evidence" value="ECO:0007669"/>
    <property type="project" value="UniProtKB-EC"/>
</dbReference>
<dbReference type="GO" id="GO:0000166">
    <property type="term" value="F:nucleotide binding"/>
    <property type="evidence" value="ECO:0007669"/>
    <property type="project" value="UniProtKB-KW"/>
</dbReference>